<evidence type="ECO:0000313" key="2">
    <source>
        <dbReference type="Proteomes" id="UP000198211"/>
    </source>
</evidence>
<proteinExistence type="predicted"/>
<organism evidence="1 2">
    <name type="scientific">Phytophthora megakarya</name>
    <dbReference type="NCBI Taxonomy" id="4795"/>
    <lineage>
        <taxon>Eukaryota</taxon>
        <taxon>Sar</taxon>
        <taxon>Stramenopiles</taxon>
        <taxon>Oomycota</taxon>
        <taxon>Peronosporomycetes</taxon>
        <taxon>Peronosporales</taxon>
        <taxon>Peronosporaceae</taxon>
        <taxon>Phytophthora</taxon>
    </lineage>
</organism>
<evidence type="ECO:0008006" key="3">
    <source>
        <dbReference type="Google" id="ProtNLM"/>
    </source>
</evidence>
<dbReference type="Proteomes" id="UP000198211">
    <property type="component" value="Unassembled WGS sequence"/>
</dbReference>
<evidence type="ECO:0000313" key="1">
    <source>
        <dbReference type="EMBL" id="OWZ23826.1"/>
    </source>
</evidence>
<dbReference type="AlphaFoldDB" id="A0A225X1P3"/>
<reference evidence="2" key="1">
    <citation type="submission" date="2017-03" db="EMBL/GenBank/DDBJ databases">
        <title>Phytopthora megakarya and P. palmivora, two closely related causual agents of cacao black pod achieved similar genome size and gene model numbers by different mechanisms.</title>
        <authorList>
            <person name="Ali S."/>
            <person name="Shao J."/>
            <person name="Larry D.J."/>
            <person name="Kronmiller B."/>
            <person name="Shen D."/>
            <person name="Strem M.D."/>
            <person name="Melnick R.L."/>
            <person name="Guiltinan M.J."/>
            <person name="Tyler B.M."/>
            <person name="Meinhardt L.W."/>
            <person name="Bailey B.A."/>
        </authorList>
    </citation>
    <scope>NUCLEOTIDE SEQUENCE [LARGE SCALE GENOMIC DNA]</scope>
    <source>
        <strain evidence="2">zdho120</strain>
    </source>
</reference>
<accession>A0A225X1P3</accession>
<keyword evidence="2" id="KW-1185">Reference proteome</keyword>
<dbReference type="EMBL" id="NBNE01000042">
    <property type="protein sequence ID" value="OWZ23826.1"/>
    <property type="molecule type" value="Genomic_DNA"/>
</dbReference>
<gene>
    <name evidence="1" type="ORF">PHMEG_0001236</name>
</gene>
<protein>
    <recommendedName>
        <fullName evidence="3">RNase H type-1 domain-containing protein</fullName>
    </recommendedName>
</protein>
<sequence>MLHTACGTRPVSIHKIFYPGMARQVKTTARTSRQWAVLLSPWNLIIQRVKEKECEFTKLLQFTMPNFVDIDETLAPMAPPPKGSATARIDPVLLYAKLQKYYCGYVVSFDGSVKTAKPVAWKLCLDRVAITFIEIAANAHMESTMVNIAEYIGMNNGVEPALMLGAEVLASIQQFLVVNEALMGQLNRHKEITKSFKSVKYPHVIRQFNAATDSLATNALESKTSKVVLSETRKTELSELNRIQEMIYDSAADTIRVKEAEMRT</sequence>
<comment type="caution">
    <text evidence="1">The sequence shown here is derived from an EMBL/GenBank/DDBJ whole genome shotgun (WGS) entry which is preliminary data.</text>
</comment>
<name>A0A225X1P3_9STRA</name>